<feature type="domain" description="DUF4158" evidence="1">
    <location>
        <begin position="7"/>
        <end position="152"/>
    </location>
</feature>
<sequence length="285" mass="31314">MSLGVSSGDLIGSWSLSFSDIAFVTGKAETARLGLAVQLRFFAGHGFFVPDHASIPSDGVLYLAEQLGLDAKSVNHYDFSGRTARRHCAEILRHLGFRRMTQTDRRALSRWISDDLCAGGQPINAMLEHVFLWCRDRRIYGPSRKELERLVRSQRHLYLEALLARVRDRLAPDAVALLEASLADPDGPTGFNTMKGDAGQATLENILGVTAKLAFIQRLALPRDFLSVTGKAWVDQIVRRVAGEKASEMRRHVPARQLGLLCRLSDGAGSSAYGCDGRPADRDGP</sequence>
<reference evidence="2" key="1">
    <citation type="submission" date="2015-10" db="EMBL/GenBank/DDBJ databases">
        <title>A Two-component Flavoprotein Monooxygenase System MeaXY Responsible for para-Hydroxylation of 2-Methyl-6-ethylaniline and 2,6-Diethylaniline in Sphingobium baderi DE-13.</title>
        <authorList>
            <person name="Cheng M."/>
            <person name="Meng Q."/>
            <person name="Yang Y."/>
            <person name="Chu C."/>
            <person name="Yan X."/>
            <person name="He J."/>
            <person name="Li S."/>
        </authorList>
    </citation>
    <scope>NUCLEOTIDE SEQUENCE</scope>
    <source>
        <strain evidence="2">DE-13</strain>
    </source>
</reference>
<accession>A0A144J3W2</accession>
<proteinExistence type="predicted"/>
<organism evidence="2">
    <name type="scientific">Sphingobium baderi</name>
    <dbReference type="NCBI Taxonomy" id="1332080"/>
    <lineage>
        <taxon>Bacteria</taxon>
        <taxon>Pseudomonadati</taxon>
        <taxon>Pseudomonadota</taxon>
        <taxon>Alphaproteobacteria</taxon>
        <taxon>Sphingomonadales</taxon>
        <taxon>Sphingomonadaceae</taxon>
        <taxon>Sphingobium</taxon>
    </lineage>
</organism>
<dbReference type="InterPro" id="IPR025296">
    <property type="entry name" value="DUF4158"/>
</dbReference>
<dbReference type="Pfam" id="PF13700">
    <property type="entry name" value="DUF4158"/>
    <property type="match status" value="1"/>
</dbReference>
<name>A0A144J3W2_9SPHN</name>
<evidence type="ECO:0000313" key="2">
    <source>
        <dbReference type="EMBL" id="AMT81348.1"/>
    </source>
</evidence>
<dbReference type="EMBL" id="KT962120">
    <property type="protein sequence ID" value="AMT81348.1"/>
    <property type="molecule type" value="Genomic_DNA"/>
</dbReference>
<protein>
    <submittedName>
        <fullName evidence="2">Transposase</fullName>
    </submittedName>
</protein>
<evidence type="ECO:0000259" key="1">
    <source>
        <dbReference type="Pfam" id="PF13700"/>
    </source>
</evidence>
<dbReference type="AlphaFoldDB" id="A0A144J3W2"/>